<feature type="domain" description="YdbS-like PH" evidence="2">
    <location>
        <begin position="63"/>
        <end position="147"/>
    </location>
</feature>
<keyword evidence="1" id="KW-0812">Transmembrane</keyword>
<dbReference type="AlphaFoldDB" id="A0AAD1MH05"/>
<evidence type="ECO:0000259" key="2">
    <source>
        <dbReference type="Pfam" id="PF03703"/>
    </source>
</evidence>
<dbReference type="EMBL" id="AP022564">
    <property type="protein sequence ID" value="BBX24207.1"/>
    <property type="molecule type" value="Genomic_DNA"/>
</dbReference>
<proteinExistence type="predicted"/>
<dbReference type="InterPro" id="IPR014529">
    <property type="entry name" value="UCP026631"/>
</dbReference>
<keyword evidence="1" id="KW-1133">Transmembrane helix</keyword>
<dbReference type="InterPro" id="IPR005182">
    <property type="entry name" value="YdbS-like_PH"/>
</dbReference>
<feature type="transmembrane region" description="Helical" evidence="1">
    <location>
        <begin position="175"/>
        <end position="197"/>
    </location>
</feature>
<dbReference type="PIRSF" id="PIRSF026631">
    <property type="entry name" value="UCP026631"/>
    <property type="match status" value="1"/>
</dbReference>
<gene>
    <name evidence="3" type="ORF">MTER_36180</name>
</gene>
<evidence type="ECO:0000313" key="3">
    <source>
        <dbReference type="EMBL" id="BBX24207.1"/>
    </source>
</evidence>
<organism evidence="3 4">
    <name type="scientific">Mycolicibacter terrae</name>
    <dbReference type="NCBI Taxonomy" id="1788"/>
    <lineage>
        <taxon>Bacteria</taxon>
        <taxon>Bacillati</taxon>
        <taxon>Actinomycetota</taxon>
        <taxon>Actinomycetes</taxon>
        <taxon>Mycobacteriales</taxon>
        <taxon>Mycobacteriaceae</taxon>
        <taxon>Mycolicibacter</taxon>
    </lineage>
</organism>
<dbReference type="RefSeq" id="WP_085260796.1">
    <property type="nucleotide sequence ID" value="NZ_AP022564.1"/>
</dbReference>
<feature type="transmembrane region" description="Helical" evidence="1">
    <location>
        <begin position="359"/>
        <end position="378"/>
    </location>
</feature>
<feature type="transmembrane region" description="Helical" evidence="1">
    <location>
        <begin position="227"/>
        <end position="248"/>
    </location>
</feature>
<dbReference type="Proteomes" id="UP000467636">
    <property type="component" value="Chromosome"/>
</dbReference>
<keyword evidence="4" id="KW-1185">Reference proteome</keyword>
<evidence type="ECO:0000256" key="1">
    <source>
        <dbReference type="SAM" id="Phobius"/>
    </source>
</evidence>
<evidence type="ECO:0000313" key="4">
    <source>
        <dbReference type="Proteomes" id="UP000467636"/>
    </source>
</evidence>
<feature type="transmembrane region" description="Helical" evidence="1">
    <location>
        <begin position="45"/>
        <end position="64"/>
    </location>
</feature>
<accession>A0AAD1MH05</accession>
<name>A0AAD1MH05_9MYCO</name>
<feature type="domain" description="YdbS-like PH" evidence="2">
    <location>
        <begin position="407"/>
        <end position="472"/>
    </location>
</feature>
<reference evidence="3 4" key="1">
    <citation type="journal article" date="2019" name="Emerg. Microbes Infect.">
        <title>Comprehensive subspecies identification of 175 nontuberculous mycobacteria species based on 7547 genomic profiles.</title>
        <authorList>
            <person name="Matsumoto Y."/>
            <person name="Kinjo T."/>
            <person name="Motooka D."/>
            <person name="Nabeya D."/>
            <person name="Jung N."/>
            <person name="Uechi K."/>
            <person name="Horii T."/>
            <person name="Iida T."/>
            <person name="Fujita J."/>
            <person name="Nakamura S."/>
        </authorList>
    </citation>
    <scope>NUCLEOTIDE SEQUENCE [LARGE SCALE GENOMIC DNA]</scope>
    <source>
        <strain evidence="3 4">JCM 12143</strain>
    </source>
</reference>
<dbReference type="PANTHER" id="PTHR34473:SF2">
    <property type="entry name" value="UPF0699 TRANSMEMBRANE PROTEIN YDBT"/>
    <property type="match status" value="1"/>
</dbReference>
<dbReference type="Pfam" id="PF03703">
    <property type="entry name" value="bPH_2"/>
    <property type="match status" value="2"/>
</dbReference>
<protein>
    <submittedName>
        <fullName evidence="3">Membrane protein</fullName>
    </submittedName>
</protein>
<dbReference type="PANTHER" id="PTHR34473">
    <property type="entry name" value="UPF0699 TRANSMEMBRANE PROTEIN YDBS"/>
    <property type="match status" value="1"/>
</dbReference>
<keyword evidence="1" id="KW-0472">Membrane</keyword>
<sequence>MTAGDEADWQRLSPRMLLVHPLHEALRELPLLIAVVVFGSATDNSVWVVAVVWVIAVVGVTRWFTTTYRIDPDPEAGRVQLRSGLLRRRALSVPLNRIRSVETDTRLLHRLLGLTVLRVSTGQQAAGDTVFELDAVESSQVPRLRAILLAHTGQASAAGPELARAMVLARWRPSWLRYSALSMSGLVTIGAALGALYQSGAWDALADSPLSRAWRDAAERFGPQQTAAVAAGLVLVAAIMLAVLRSALTYGNLVLSRRPGAAGDVLELSHGLLRVRQHSYDMRRLRGGTLRRPLLVRLFGGARLDAAMTGVTGAGESSTLLPPCPRVTAEQVLTGLVADPDAVTGPLRRHGPVATRRRWTRAMMLPAALGAGLAVAAVTDGVAAWYWPAWAALMLGAALLAADRARALGHRVDQHWLSARTGSWEQRRYCIATAGIIGWTVHQSWFQRRAGVATLIAATAAGVKAYRVLDVPQEWAWSVAAQASPWVAESVWAR</sequence>